<dbReference type="EMBL" id="JACEFO010000036">
    <property type="protein sequence ID" value="KAF8783845.1"/>
    <property type="molecule type" value="Genomic_DNA"/>
</dbReference>
<proteinExistence type="predicted"/>
<dbReference type="InterPro" id="IPR056594">
    <property type="entry name" value="AT5G49610-like_b-prop"/>
</dbReference>
<evidence type="ECO:0000313" key="3">
    <source>
        <dbReference type="Proteomes" id="UP000636709"/>
    </source>
</evidence>
<evidence type="ECO:0000313" key="2">
    <source>
        <dbReference type="EMBL" id="KAF8783845.1"/>
    </source>
</evidence>
<organism evidence="2 3">
    <name type="scientific">Digitaria exilis</name>
    <dbReference type="NCBI Taxonomy" id="1010633"/>
    <lineage>
        <taxon>Eukaryota</taxon>
        <taxon>Viridiplantae</taxon>
        <taxon>Streptophyta</taxon>
        <taxon>Embryophyta</taxon>
        <taxon>Tracheophyta</taxon>
        <taxon>Spermatophyta</taxon>
        <taxon>Magnoliopsida</taxon>
        <taxon>Liliopsida</taxon>
        <taxon>Poales</taxon>
        <taxon>Poaceae</taxon>
        <taxon>PACMAD clade</taxon>
        <taxon>Panicoideae</taxon>
        <taxon>Panicodae</taxon>
        <taxon>Paniceae</taxon>
        <taxon>Anthephorinae</taxon>
        <taxon>Digitaria</taxon>
    </lineage>
</organism>
<comment type="caution">
    <text evidence="2">The sequence shown here is derived from an EMBL/GenBank/DDBJ whole genome shotgun (WGS) entry which is preliminary data.</text>
</comment>
<accession>A0A835G2L6</accession>
<evidence type="ECO:0000259" key="1">
    <source>
        <dbReference type="Pfam" id="PF23635"/>
    </source>
</evidence>
<reference evidence="2" key="1">
    <citation type="submission" date="2020-07" db="EMBL/GenBank/DDBJ databases">
        <title>Genome sequence and genetic diversity analysis of an under-domesticated orphan crop, white fonio (Digitaria exilis).</title>
        <authorList>
            <person name="Bennetzen J.L."/>
            <person name="Chen S."/>
            <person name="Ma X."/>
            <person name="Wang X."/>
            <person name="Yssel A.E.J."/>
            <person name="Chaluvadi S.R."/>
            <person name="Johnson M."/>
            <person name="Gangashetty P."/>
            <person name="Hamidou F."/>
            <person name="Sanogo M.D."/>
            <person name="Zwaenepoel A."/>
            <person name="Wallace J."/>
            <person name="Van De Peer Y."/>
            <person name="Van Deynze A."/>
        </authorList>
    </citation>
    <scope>NUCLEOTIDE SEQUENCE</scope>
    <source>
        <tissue evidence="2">Leaves</tissue>
    </source>
</reference>
<dbReference type="AlphaFoldDB" id="A0A835G2L6"/>
<dbReference type="Proteomes" id="UP000636709">
    <property type="component" value="Unassembled WGS sequence"/>
</dbReference>
<dbReference type="OrthoDB" id="625821at2759"/>
<feature type="domain" description="F-box protein AT5G49610-like beta-propeller" evidence="1">
    <location>
        <begin position="51"/>
        <end position="185"/>
    </location>
</feature>
<protein>
    <recommendedName>
        <fullName evidence="1">F-box protein AT5G49610-like beta-propeller domain-containing protein</fullName>
    </recommendedName>
</protein>
<feature type="domain" description="F-box protein AT5G49610-like beta-propeller" evidence="1">
    <location>
        <begin position="189"/>
        <end position="251"/>
    </location>
</feature>
<name>A0A835G2L6_9POAL</name>
<dbReference type="PANTHER" id="PTHR33207">
    <property type="entry name" value="F-BOX DOMAIN CONTAINING PROTEIN-RELATED"/>
    <property type="match status" value="1"/>
</dbReference>
<gene>
    <name evidence="2" type="ORF">HU200_000286</name>
</gene>
<keyword evidence="3" id="KW-1185">Reference proteome</keyword>
<sequence length="262" mass="28658">MAAAAISAVLGDDDLLREILLRLGFATTLAPELAGAIRLATSSVDAARFVIKDTSNGRLLVHGYKGHNHAVLDPLHPTRDAATLPHPEDLYFWAFLAGGDGGGVVSACVFFPWGKAMVKVARTLRAMQRVVFQHTVIDVPRTAAVVGVVHAPVQGKIYIATNCGDMLVLVLASMSLSVLQLPDKEAFDRQEDVTVLGADDNLEYVFLGLNRSKRFMSVHLRSWTEKVYDETVKSITFSNVKPFMMVWPPVFPAAKEENVLEE</sequence>
<dbReference type="Pfam" id="PF23635">
    <property type="entry name" value="Beta-prop_AT5G49610-like"/>
    <property type="match status" value="2"/>
</dbReference>